<evidence type="ECO:0000313" key="5">
    <source>
        <dbReference type="EMBL" id="AIF45763.1"/>
    </source>
</evidence>
<dbReference type="CDD" id="cd01277">
    <property type="entry name" value="HINT_subgroup"/>
    <property type="match status" value="1"/>
</dbReference>
<evidence type="ECO:0000256" key="2">
    <source>
        <dbReference type="PIRSR" id="PIRSR601310-3"/>
    </source>
</evidence>
<gene>
    <name evidence="5" type="ORF">HY57_00045</name>
</gene>
<dbReference type="SUPFAM" id="SSF54197">
    <property type="entry name" value="HIT-like"/>
    <property type="match status" value="1"/>
</dbReference>
<proteinExistence type="predicted"/>
<dbReference type="InterPro" id="IPR036265">
    <property type="entry name" value="HIT-like_sf"/>
</dbReference>
<dbReference type="OrthoDB" id="9784774at2"/>
<organism evidence="5 6">
    <name type="scientific">Dyella japonica A8</name>
    <dbReference type="NCBI Taxonomy" id="1217721"/>
    <lineage>
        <taxon>Bacteria</taxon>
        <taxon>Pseudomonadati</taxon>
        <taxon>Pseudomonadota</taxon>
        <taxon>Gammaproteobacteria</taxon>
        <taxon>Lysobacterales</taxon>
        <taxon>Rhodanobacteraceae</taxon>
        <taxon>Dyella</taxon>
    </lineage>
</organism>
<dbReference type="PANTHER" id="PTHR46648:SF1">
    <property type="entry name" value="ADENOSINE 5'-MONOPHOSPHORAMIDASE HNT1"/>
    <property type="match status" value="1"/>
</dbReference>
<feature type="short sequence motif" description="Histidine triad motif" evidence="2 3">
    <location>
        <begin position="96"/>
        <end position="100"/>
    </location>
</feature>
<dbReference type="GO" id="GO:0009117">
    <property type="term" value="P:nucleotide metabolic process"/>
    <property type="evidence" value="ECO:0007669"/>
    <property type="project" value="TreeGrafter"/>
</dbReference>
<evidence type="ECO:0000256" key="1">
    <source>
        <dbReference type="PIRSR" id="PIRSR601310-1"/>
    </source>
</evidence>
<dbReference type="InterPro" id="IPR011146">
    <property type="entry name" value="HIT-like"/>
</dbReference>
<dbReference type="Gene3D" id="3.30.428.10">
    <property type="entry name" value="HIT-like"/>
    <property type="match status" value="1"/>
</dbReference>
<dbReference type="PROSITE" id="PS51084">
    <property type="entry name" value="HIT_2"/>
    <property type="match status" value="1"/>
</dbReference>
<keyword evidence="6" id="KW-1185">Reference proteome</keyword>
<keyword evidence="5" id="KW-0378">Hydrolase</keyword>
<dbReference type="EMBL" id="CP008884">
    <property type="protein sequence ID" value="AIF45763.1"/>
    <property type="molecule type" value="Genomic_DNA"/>
</dbReference>
<dbReference type="PRINTS" id="PR00332">
    <property type="entry name" value="HISTRIAD"/>
</dbReference>
<name>A0A075K0I3_9GAMM</name>
<dbReference type="InterPro" id="IPR039384">
    <property type="entry name" value="HINT"/>
</dbReference>
<feature type="active site" description="Tele-AMP-histidine intermediate" evidence="1">
    <location>
        <position position="98"/>
    </location>
</feature>
<dbReference type="RefSeq" id="WP_019465037.1">
    <property type="nucleotide sequence ID" value="NZ_ALOY01000146.1"/>
</dbReference>
<dbReference type="STRING" id="1217721.HY57_00045"/>
<dbReference type="AlphaFoldDB" id="A0A075K0I3"/>
<feature type="domain" description="HIT" evidence="4">
    <location>
        <begin position="4"/>
        <end position="111"/>
    </location>
</feature>
<accession>A0A075K0I3</accession>
<dbReference type="InterPro" id="IPR001310">
    <property type="entry name" value="Histidine_triad_HIT"/>
</dbReference>
<evidence type="ECO:0000313" key="6">
    <source>
        <dbReference type="Proteomes" id="UP000027987"/>
    </source>
</evidence>
<dbReference type="GO" id="GO:0016787">
    <property type="term" value="F:hydrolase activity"/>
    <property type="evidence" value="ECO:0007669"/>
    <property type="project" value="UniProtKB-KW"/>
</dbReference>
<dbReference type="HOGENOM" id="CLU_056776_3_3_6"/>
<dbReference type="KEGG" id="dja:HY57_00045"/>
<protein>
    <submittedName>
        <fullName evidence="5">HIT family hydrolase</fullName>
    </submittedName>
</protein>
<evidence type="ECO:0000256" key="3">
    <source>
        <dbReference type="PROSITE-ProRule" id="PRU00464"/>
    </source>
</evidence>
<dbReference type="PATRIC" id="fig|1217721.7.peg.10"/>
<dbReference type="PANTHER" id="PTHR46648">
    <property type="entry name" value="HIT FAMILY PROTEIN 1"/>
    <property type="match status" value="1"/>
</dbReference>
<dbReference type="Proteomes" id="UP000027987">
    <property type="component" value="Chromosome"/>
</dbReference>
<sequence>MACPFCDIVAGRIEASVVAQTAHALAFLDIRQAVPGHVLVVPKAHVEDIYAIEPALAGEVMQLGVRVAHALREVFHPPGLNLWQSNGAAGGQEVAHFHLHVQPRRVADGLLRVYALGVPEPSPRDALDDMARHIRRFLPHDDGVPAPRSHP</sequence>
<dbReference type="Pfam" id="PF01230">
    <property type="entry name" value="HIT"/>
    <property type="match status" value="1"/>
</dbReference>
<reference evidence="5 6" key="1">
    <citation type="submission" date="2014-07" db="EMBL/GenBank/DDBJ databases">
        <title>Complete Genome Sequence of Dyella japonica Strain A8 Isolated from Malaysian Tropical Soil.</title>
        <authorList>
            <person name="Hui R.K.H."/>
            <person name="Chen J.-W."/>
            <person name="Chan K.-G."/>
            <person name="Leung F.C.C."/>
        </authorList>
    </citation>
    <scope>NUCLEOTIDE SEQUENCE [LARGE SCALE GENOMIC DNA]</scope>
    <source>
        <strain evidence="5 6">A8</strain>
    </source>
</reference>
<evidence type="ECO:0000259" key="4">
    <source>
        <dbReference type="PROSITE" id="PS51084"/>
    </source>
</evidence>